<feature type="compositionally biased region" description="Basic and acidic residues" evidence="1">
    <location>
        <begin position="99"/>
        <end position="108"/>
    </location>
</feature>
<comment type="caution">
    <text evidence="3">The sequence shown here is derived from an EMBL/GenBank/DDBJ whole genome shotgun (WGS) entry which is preliminary data.</text>
</comment>
<protein>
    <recommendedName>
        <fullName evidence="5">Secreted protein</fullName>
    </recommendedName>
</protein>
<evidence type="ECO:0000256" key="1">
    <source>
        <dbReference type="SAM" id="MobiDB-lite"/>
    </source>
</evidence>
<reference evidence="3" key="1">
    <citation type="submission" date="2023-03" db="EMBL/GenBank/DDBJ databases">
        <title>Massive genome expansion in bonnet fungi (Mycena s.s.) driven by repeated elements and novel gene families across ecological guilds.</title>
        <authorList>
            <consortium name="Lawrence Berkeley National Laboratory"/>
            <person name="Harder C.B."/>
            <person name="Miyauchi S."/>
            <person name="Viragh M."/>
            <person name="Kuo A."/>
            <person name="Thoen E."/>
            <person name="Andreopoulos B."/>
            <person name="Lu D."/>
            <person name="Skrede I."/>
            <person name="Drula E."/>
            <person name="Henrissat B."/>
            <person name="Morin E."/>
            <person name="Kohler A."/>
            <person name="Barry K."/>
            <person name="LaButti K."/>
            <person name="Morin E."/>
            <person name="Salamov A."/>
            <person name="Lipzen A."/>
            <person name="Mereny Z."/>
            <person name="Hegedus B."/>
            <person name="Baldrian P."/>
            <person name="Stursova M."/>
            <person name="Weitz H."/>
            <person name="Taylor A."/>
            <person name="Grigoriev I.V."/>
            <person name="Nagy L.G."/>
            <person name="Martin F."/>
            <person name="Kauserud H."/>
        </authorList>
    </citation>
    <scope>NUCLEOTIDE SEQUENCE</scope>
    <source>
        <strain evidence="3">CBHHK182m</strain>
    </source>
</reference>
<proteinExistence type="predicted"/>
<keyword evidence="2" id="KW-0732">Signal</keyword>
<dbReference type="AlphaFoldDB" id="A0AAD7I1Q1"/>
<keyword evidence="4" id="KW-1185">Reference proteome</keyword>
<organism evidence="3 4">
    <name type="scientific">Mycena metata</name>
    <dbReference type="NCBI Taxonomy" id="1033252"/>
    <lineage>
        <taxon>Eukaryota</taxon>
        <taxon>Fungi</taxon>
        <taxon>Dikarya</taxon>
        <taxon>Basidiomycota</taxon>
        <taxon>Agaricomycotina</taxon>
        <taxon>Agaricomycetes</taxon>
        <taxon>Agaricomycetidae</taxon>
        <taxon>Agaricales</taxon>
        <taxon>Marasmiineae</taxon>
        <taxon>Mycenaceae</taxon>
        <taxon>Mycena</taxon>
    </lineage>
</organism>
<feature type="chain" id="PRO_5042048892" description="Secreted protein" evidence="2">
    <location>
        <begin position="22"/>
        <end position="114"/>
    </location>
</feature>
<feature type="region of interest" description="Disordered" evidence="1">
    <location>
        <begin position="74"/>
        <end position="114"/>
    </location>
</feature>
<dbReference type="EMBL" id="JARKIB010000140">
    <property type="protein sequence ID" value="KAJ7733145.1"/>
    <property type="molecule type" value="Genomic_DNA"/>
</dbReference>
<evidence type="ECO:0008006" key="5">
    <source>
        <dbReference type="Google" id="ProtNLM"/>
    </source>
</evidence>
<evidence type="ECO:0000256" key="2">
    <source>
        <dbReference type="SAM" id="SignalP"/>
    </source>
</evidence>
<evidence type="ECO:0000313" key="4">
    <source>
        <dbReference type="Proteomes" id="UP001215598"/>
    </source>
</evidence>
<name>A0AAD7I1Q1_9AGAR</name>
<accession>A0AAD7I1Q1</accession>
<evidence type="ECO:0000313" key="3">
    <source>
        <dbReference type="EMBL" id="KAJ7733145.1"/>
    </source>
</evidence>
<gene>
    <name evidence="3" type="ORF">B0H16DRAFT_1468223</name>
</gene>
<sequence length="114" mass="12383">MLPWLLLLACSLCQILLDTVAKPAEHSIKHANSYTPEMCTQSEGPPKLNENIRKKRHEYAALCSPNTCGNPVGKNYTIPSPGIPTGEREDSASAATHDALIERRRKDGGSATRA</sequence>
<dbReference type="Proteomes" id="UP001215598">
    <property type="component" value="Unassembled WGS sequence"/>
</dbReference>
<feature type="signal peptide" evidence="2">
    <location>
        <begin position="1"/>
        <end position="21"/>
    </location>
</feature>